<keyword evidence="3" id="KW-1185">Reference proteome</keyword>
<reference evidence="3" key="2">
    <citation type="submission" date="2015-01" db="EMBL/GenBank/DDBJ databases">
        <title>Evolutionary Origins and Diversification of the Mycorrhizal Mutualists.</title>
        <authorList>
            <consortium name="DOE Joint Genome Institute"/>
            <consortium name="Mycorrhizal Genomics Consortium"/>
            <person name="Kohler A."/>
            <person name="Kuo A."/>
            <person name="Nagy L.G."/>
            <person name="Floudas D."/>
            <person name="Copeland A."/>
            <person name="Barry K.W."/>
            <person name="Cichocki N."/>
            <person name="Veneault-Fourrey C."/>
            <person name="LaButti K."/>
            <person name="Lindquist E.A."/>
            <person name="Lipzen A."/>
            <person name="Lundell T."/>
            <person name="Morin E."/>
            <person name="Murat C."/>
            <person name="Riley R."/>
            <person name="Ohm R."/>
            <person name="Sun H."/>
            <person name="Tunlid A."/>
            <person name="Henrissat B."/>
            <person name="Grigoriev I.V."/>
            <person name="Hibbett D.S."/>
            <person name="Martin F."/>
        </authorList>
    </citation>
    <scope>NUCLEOTIDE SEQUENCE [LARGE SCALE GENOMIC DNA]</scope>
    <source>
        <strain evidence="3">LaAM-08-1</strain>
    </source>
</reference>
<proteinExistence type="predicted"/>
<dbReference type="AlphaFoldDB" id="A0A0C9XIG3"/>
<dbReference type="Proteomes" id="UP000054477">
    <property type="component" value="Unassembled WGS sequence"/>
</dbReference>
<accession>A0A0C9XIG3</accession>
<evidence type="ECO:0000313" key="2">
    <source>
        <dbReference type="EMBL" id="KIK04816.1"/>
    </source>
</evidence>
<reference evidence="2 3" key="1">
    <citation type="submission" date="2014-04" db="EMBL/GenBank/DDBJ databases">
        <authorList>
            <consortium name="DOE Joint Genome Institute"/>
            <person name="Kuo A."/>
            <person name="Kohler A."/>
            <person name="Nagy L.G."/>
            <person name="Floudas D."/>
            <person name="Copeland A."/>
            <person name="Barry K.W."/>
            <person name="Cichocki N."/>
            <person name="Veneault-Fourrey C."/>
            <person name="LaButti K."/>
            <person name="Lindquist E.A."/>
            <person name="Lipzen A."/>
            <person name="Lundell T."/>
            <person name="Morin E."/>
            <person name="Murat C."/>
            <person name="Sun H."/>
            <person name="Tunlid A."/>
            <person name="Henrissat B."/>
            <person name="Grigoriev I.V."/>
            <person name="Hibbett D.S."/>
            <person name="Martin F."/>
            <person name="Nordberg H.P."/>
            <person name="Cantor M.N."/>
            <person name="Hua S.X."/>
        </authorList>
    </citation>
    <scope>NUCLEOTIDE SEQUENCE [LARGE SCALE GENOMIC DNA]</scope>
    <source>
        <strain evidence="2 3">LaAM-08-1</strain>
    </source>
</reference>
<evidence type="ECO:0000256" key="1">
    <source>
        <dbReference type="SAM" id="MobiDB-lite"/>
    </source>
</evidence>
<dbReference type="HOGENOM" id="CLU_2590133_0_0_1"/>
<evidence type="ECO:0000313" key="3">
    <source>
        <dbReference type="Proteomes" id="UP000054477"/>
    </source>
</evidence>
<feature type="region of interest" description="Disordered" evidence="1">
    <location>
        <begin position="1"/>
        <end position="23"/>
    </location>
</feature>
<gene>
    <name evidence="2" type="ORF">K443DRAFT_675595</name>
</gene>
<protein>
    <submittedName>
        <fullName evidence="2">Uncharacterized protein</fullName>
    </submittedName>
</protein>
<organism evidence="2 3">
    <name type="scientific">Laccaria amethystina LaAM-08-1</name>
    <dbReference type="NCBI Taxonomy" id="1095629"/>
    <lineage>
        <taxon>Eukaryota</taxon>
        <taxon>Fungi</taxon>
        <taxon>Dikarya</taxon>
        <taxon>Basidiomycota</taxon>
        <taxon>Agaricomycotina</taxon>
        <taxon>Agaricomycetes</taxon>
        <taxon>Agaricomycetidae</taxon>
        <taxon>Agaricales</taxon>
        <taxon>Agaricineae</taxon>
        <taxon>Hydnangiaceae</taxon>
        <taxon>Laccaria</taxon>
    </lineage>
</organism>
<name>A0A0C9XIG3_9AGAR</name>
<dbReference type="EMBL" id="KN838566">
    <property type="protein sequence ID" value="KIK04816.1"/>
    <property type="molecule type" value="Genomic_DNA"/>
</dbReference>
<sequence length="80" mass="8760">MSVMCANKVNTRRSVEEEEGVEHGFEASEINTRGNDLNGLTCHTRQVSDASGIYISTRTQRLKKCKQPSRGQGGSFAEIG</sequence>